<evidence type="ECO:0000256" key="3">
    <source>
        <dbReference type="SAM" id="MobiDB-lite"/>
    </source>
</evidence>
<dbReference type="Pfam" id="PF24568">
    <property type="entry name" value="CC_PcsB"/>
    <property type="match status" value="1"/>
</dbReference>
<dbReference type="GO" id="GO:0004222">
    <property type="term" value="F:metalloendopeptidase activity"/>
    <property type="evidence" value="ECO:0007669"/>
    <property type="project" value="TreeGrafter"/>
</dbReference>
<dbReference type="AlphaFoldDB" id="A0A1F2PF98"/>
<dbReference type="CDD" id="cd12797">
    <property type="entry name" value="M23_peptidase"/>
    <property type="match status" value="1"/>
</dbReference>
<dbReference type="PANTHER" id="PTHR21666">
    <property type="entry name" value="PEPTIDASE-RELATED"/>
    <property type="match status" value="1"/>
</dbReference>
<accession>A0A1F2PF98</accession>
<feature type="compositionally biased region" description="Gly residues" evidence="3">
    <location>
        <begin position="268"/>
        <end position="278"/>
    </location>
</feature>
<feature type="coiled-coil region" evidence="2">
    <location>
        <begin position="47"/>
        <end position="109"/>
    </location>
</feature>
<comment type="caution">
    <text evidence="7">The sequence shown here is derived from an EMBL/GenBank/DDBJ whole genome shotgun (WGS) entry which is preliminary data.</text>
</comment>
<feature type="compositionally biased region" description="Low complexity" evidence="3">
    <location>
        <begin position="240"/>
        <end position="267"/>
    </location>
</feature>
<evidence type="ECO:0000259" key="5">
    <source>
        <dbReference type="Pfam" id="PF01551"/>
    </source>
</evidence>
<keyword evidence="2" id="KW-0175">Coiled coil</keyword>
<evidence type="ECO:0000313" key="7">
    <source>
        <dbReference type="EMBL" id="OFV69963.1"/>
    </source>
</evidence>
<keyword evidence="1 4" id="KW-0732">Signal</keyword>
<dbReference type="EMBL" id="LKEU01000035">
    <property type="protein sequence ID" value="OFV69963.1"/>
    <property type="molecule type" value="Genomic_DNA"/>
</dbReference>
<organism evidence="7 8">
    <name type="scientific">Acetobacterium wieringae</name>
    <dbReference type="NCBI Taxonomy" id="52694"/>
    <lineage>
        <taxon>Bacteria</taxon>
        <taxon>Bacillati</taxon>
        <taxon>Bacillota</taxon>
        <taxon>Clostridia</taxon>
        <taxon>Eubacteriales</taxon>
        <taxon>Eubacteriaceae</taxon>
        <taxon>Acetobacterium</taxon>
    </lineage>
</organism>
<dbReference type="SUPFAM" id="SSF51261">
    <property type="entry name" value="Duplicated hybrid motif"/>
    <property type="match status" value="1"/>
</dbReference>
<dbReference type="InterPro" id="IPR011055">
    <property type="entry name" value="Dup_hybrid_motif"/>
</dbReference>
<sequence length="409" mass="43243">MKKHRVVSGIVTGSLVLAFLTAPVNAASLTEQLAQSNARQAAAKYQVDMTQNTINGIEDEIGKVNEEVNRINGIIGAINADISSIEANIAKKQEELKIAEAKKQEQEAAMSDRVRAMYMYGNGSIMEFIFSASDFSDFITKLDMSRYIMTADKDSLNALEETKKVIDEKKLSIEADRLKTVAKKTEQEVVLTQQEEVLAQKDQLLAQNQAALEEYKAIEEAEAATSADIEGQLQAYYEQQRAAAEQAAQNNGSTGTTDGSTGGDTTNTGGGDSSGGGSTAPPVYSSSYVWPCDGNITSEFGWRIHPIWGDSRFHAGVDIGASTGTPVACAGNGTVISAGWNGGYGNCVIVDIGNGLSAVYAHLSAINVSSGETVAAGQTVGAVGSTGDSTGAHLHYEVRLYGSPISPYI</sequence>
<feature type="domain" description="Peptidoglycan hydrolase PcsB coiled-coil" evidence="6">
    <location>
        <begin position="99"/>
        <end position="169"/>
    </location>
</feature>
<evidence type="ECO:0000256" key="4">
    <source>
        <dbReference type="SAM" id="SignalP"/>
    </source>
</evidence>
<name>A0A1F2PF98_9FIRM</name>
<proteinExistence type="predicted"/>
<reference evidence="7 8" key="1">
    <citation type="submission" date="2015-09" db="EMBL/GenBank/DDBJ databases">
        <title>Genome sequence of Acetobacterium wieringae DSM 1911.</title>
        <authorList>
            <person name="Poehlein A."/>
            <person name="Bengelsdorf F.R."/>
            <person name="Schiel-Bengelsdorf B."/>
            <person name="Duerre P."/>
            <person name="Daniel R."/>
        </authorList>
    </citation>
    <scope>NUCLEOTIDE SEQUENCE [LARGE SCALE GENOMIC DNA]</scope>
    <source>
        <strain evidence="7 8">DSM 1911</strain>
    </source>
</reference>
<dbReference type="RefSeq" id="WP_070371875.1">
    <property type="nucleotide sequence ID" value="NZ_LKEU01000035.1"/>
</dbReference>
<protein>
    <submittedName>
        <fullName evidence="7">Murein hydrolase activator EnvC</fullName>
    </submittedName>
</protein>
<dbReference type="Gene3D" id="2.70.70.10">
    <property type="entry name" value="Glucose Permease (Domain IIA)"/>
    <property type="match status" value="1"/>
</dbReference>
<feature type="coiled-coil region" evidence="2">
    <location>
        <begin position="168"/>
        <end position="221"/>
    </location>
</feature>
<dbReference type="Proteomes" id="UP000176244">
    <property type="component" value="Unassembled WGS sequence"/>
</dbReference>
<feature type="chain" id="PRO_5009478236" evidence="4">
    <location>
        <begin position="27"/>
        <end position="409"/>
    </location>
</feature>
<feature type="domain" description="M23ase beta-sheet core" evidence="5">
    <location>
        <begin position="312"/>
        <end position="407"/>
    </location>
</feature>
<dbReference type="OrthoDB" id="9809488at2"/>
<dbReference type="PANTHER" id="PTHR21666:SF289">
    <property type="entry name" value="L-ALA--D-GLU ENDOPEPTIDASE"/>
    <property type="match status" value="1"/>
</dbReference>
<gene>
    <name evidence="7" type="primary">envC_2</name>
    <name evidence="7" type="ORF">ACWI_26050</name>
</gene>
<dbReference type="Gene3D" id="6.10.250.3150">
    <property type="match status" value="1"/>
</dbReference>
<evidence type="ECO:0000313" key="8">
    <source>
        <dbReference type="Proteomes" id="UP000176244"/>
    </source>
</evidence>
<keyword evidence="7" id="KW-0378">Hydrolase</keyword>
<feature type="signal peptide" evidence="4">
    <location>
        <begin position="1"/>
        <end position="26"/>
    </location>
</feature>
<dbReference type="InterPro" id="IPR057309">
    <property type="entry name" value="PcsB_CC"/>
</dbReference>
<evidence type="ECO:0000256" key="1">
    <source>
        <dbReference type="ARBA" id="ARBA00022729"/>
    </source>
</evidence>
<dbReference type="InterPro" id="IPR050570">
    <property type="entry name" value="Cell_wall_metabolism_enzyme"/>
</dbReference>
<dbReference type="STRING" id="52694.ACWI_26050"/>
<evidence type="ECO:0000259" key="6">
    <source>
        <dbReference type="Pfam" id="PF24568"/>
    </source>
</evidence>
<feature type="region of interest" description="Disordered" evidence="3">
    <location>
        <begin position="240"/>
        <end position="280"/>
    </location>
</feature>
<dbReference type="Pfam" id="PF01551">
    <property type="entry name" value="Peptidase_M23"/>
    <property type="match status" value="1"/>
</dbReference>
<evidence type="ECO:0000256" key="2">
    <source>
        <dbReference type="SAM" id="Coils"/>
    </source>
</evidence>
<dbReference type="InterPro" id="IPR016047">
    <property type="entry name" value="M23ase_b-sheet_dom"/>
</dbReference>